<dbReference type="PANTHER" id="PTHR12918">
    <property type="entry name" value="CYSTEINE DIOXYGENASE"/>
    <property type="match status" value="1"/>
</dbReference>
<dbReference type="GO" id="GO:0016702">
    <property type="term" value="F:oxidoreductase activity, acting on single donors with incorporation of molecular oxygen, incorporation of two atoms of oxygen"/>
    <property type="evidence" value="ECO:0007669"/>
    <property type="project" value="InterPro"/>
</dbReference>
<dbReference type="GO" id="GO:0008198">
    <property type="term" value="F:ferrous iron binding"/>
    <property type="evidence" value="ECO:0007669"/>
    <property type="project" value="TreeGrafter"/>
</dbReference>
<feature type="binding site" evidence="6">
    <location>
        <position position="106"/>
    </location>
    <ligand>
        <name>Fe cation</name>
        <dbReference type="ChEBI" id="CHEBI:24875"/>
        <note>catalytic</note>
    </ligand>
</feature>
<dbReference type="Gene3D" id="1.20.5.440">
    <property type="entry name" value="ATP synthase delta/epsilon subunit, C-terminal domain"/>
    <property type="match status" value="1"/>
</dbReference>
<organism evidence="7 8">
    <name type="scientific">Pseudomonas syringae pv. actinidiae</name>
    <dbReference type="NCBI Taxonomy" id="103796"/>
    <lineage>
        <taxon>Bacteria</taxon>
        <taxon>Pseudomonadati</taxon>
        <taxon>Pseudomonadota</taxon>
        <taxon>Gammaproteobacteria</taxon>
        <taxon>Pseudomonadales</taxon>
        <taxon>Pseudomonadaceae</taxon>
        <taxon>Pseudomonas</taxon>
        <taxon>Pseudomonas syringae</taxon>
    </lineage>
</organism>
<dbReference type="AlphaFoldDB" id="A0AAN4Q3C2"/>
<keyword evidence="5 6" id="KW-0408">Iron</keyword>
<evidence type="ECO:0000313" key="7">
    <source>
        <dbReference type="EMBL" id="GBH16451.1"/>
    </source>
</evidence>
<evidence type="ECO:0000313" key="8">
    <source>
        <dbReference type="Proteomes" id="UP000248291"/>
    </source>
</evidence>
<dbReference type="InterPro" id="IPR011051">
    <property type="entry name" value="RmlC_Cupin_sf"/>
</dbReference>
<sequence length="219" mass="24238">MLISGHSPDPDLEMDMNQNRHPERLGAFIDALAELIGSEPHEGDLLRRGGKLLAQLVSHDDWLADEFTQPDPARYQQFLLHADPQQRFSVVSFVWGPGQRTPIHDHRAWGLIGMLRGAEHSQGYLRNTQGRFETSGPAIRLQPGQVEALSPHSNDVHQVGNAFDDQVSISIHVYGADIGTVKRAVYDLDGSEKLFISGYSNAAAITRAHQDPPTGSYTR</sequence>
<feature type="binding site" evidence="6">
    <location>
        <position position="104"/>
    </location>
    <ligand>
        <name>Fe cation</name>
        <dbReference type="ChEBI" id="CHEBI:24875"/>
        <note>catalytic</note>
    </ligand>
</feature>
<keyword evidence="3" id="KW-0223">Dioxygenase</keyword>
<evidence type="ECO:0000256" key="1">
    <source>
        <dbReference type="ARBA" id="ARBA00006622"/>
    </source>
</evidence>
<evidence type="ECO:0000256" key="4">
    <source>
        <dbReference type="ARBA" id="ARBA00023002"/>
    </source>
</evidence>
<keyword evidence="4" id="KW-0560">Oxidoreductase</keyword>
<evidence type="ECO:0000256" key="2">
    <source>
        <dbReference type="ARBA" id="ARBA00022723"/>
    </source>
</evidence>
<evidence type="ECO:0000256" key="6">
    <source>
        <dbReference type="PIRSR" id="PIRSR610300-51"/>
    </source>
</evidence>
<dbReference type="Gene3D" id="2.60.120.10">
    <property type="entry name" value="Jelly Rolls"/>
    <property type="match status" value="1"/>
</dbReference>
<dbReference type="CDD" id="cd10548">
    <property type="entry name" value="cupin_CDO"/>
    <property type="match status" value="1"/>
</dbReference>
<feature type="binding site" evidence="6">
    <location>
        <position position="157"/>
    </location>
    <ligand>
        <name>Fe cation</name>
        <dbReference type="ChEBI" id="CHEBI:24875"/>
        <note>catalytic</note>
    </ligand>
</feature>
<gene>
    <name evidence="7" type="ORF">KPSA3_02399</name>
</gene>
<dbReference type="InterPro" id="IPR014710">
    <property type="entry name" value="RmlC-like_jellyroll"/>
</dbReference>
<accession>A0AAN4Q3C2</accession>
<dbReference type="Proteomes" id="UP000248291">
    <property type="component" value="Unassembled WGS sequence"/>
</dbReference>
<dbReference type="Pfam" id="PF05995">
    <property type="entry name" value="CDO_I"/>
    <property type="match status" value="1"/>
</dbReference>
<name>A0AAN4Q3C2_PSESF</name>
<dbReference type="PANTHER" id="PTHR12918:SF1">
    <property type="entry name" value="CYSTEINE DIOXYGENASE TYPE 1"/>
    <property type="match status" value="1"/>
</dbReference>
<comment type="similarity">
    <text evidence="1">Belongs to the cysteine dioxygenase family.</text>
</comment>
<reference evidence="7 8" key="1">
    <citation type="submission" date="2018-04" db="EMBL/GenBank/DDBJ databases">
        <title>Draft genome sequence of Pseudomonas syringae pv. actinidiae biovar 3 strains isolated from kiwifruit in Kagawa prefecture.</title>
        <authorList>
            <person name="Tabuchi M."/>
            <person name="Saito M."/>
            <person name="Fujiwara S."/>
            <person name="Sasa N."/>
            <person name="Akimitsu K."/>
            <person name="Gomi K."/>
            <person name="Konishi-Sugita S."/>
            <person name="Hamano K."/>
            <person name="Kataoka I."/>
        </authorList>
    </citation>
    <scope>NUCLEOTIDE SEQUENCE [LARGE SCALE GENOMIC DNA]</scope>
    <source>
        <strain evidence="7 8">MAFF212211</strain>
    </source>
</reference>
<protein>
    <submittedName>
        <fullName evidence="7">Predicted metal-dependent enzyme of the double-stranded beta helix superfamily</fullName>
    </submittedName>
</protein>
<dbReference type="InterPro" id="IPR010300">
    <property type="entry name" value="CDO_1"/>
</dbReference>
<comment type="caution">
    <text evidence="7">The sequence shown here is derived from an EMBL/GenBank/DDBJ whole genome shotgun (WGS) entry which is preliminary data.</text>
</comment>
<keyword evidence="2 6" id="KW-0479">Metal-binding</keyword>
<evidence type="ECO:0000256" key="3">
    <source>
        <dbReference type="ARBA" id="ARBA00022964"/>
    </source>
</evidence>
<proteinExistence type="inferred from homology"/>
<dbReference type="SUPFAM" id="SSF51182">
    <property type="entry name" value="RmlC-like cupins"/>
    <property type="match status" value="1"/>
</dbReference>
<dbReference type="EMBL" id="BGKA01000084">
    <property type="protein sequence ID" value="GBH16451.1"/>
    <property type="molecule type" value="Genomic_DNA"/>
</dbReference>
<evidence type="ECO:0000256" key="5">
    <source>
        <dbReference type="ARBA" id="ARBA00023004"/>
    </source>
</evidence>